<keyword evidence="4" id="KW-1185">Reference proteome</keyword>
<feature type="transmembrane region" description="Helical" evidence="2">
    <location>
        <begin position="83"/>
        <end position="106"/>
    </location>
</feature>
<feature type="transmembrane region" description="Helical" evidence="2">
    <location>
        <begin position="35"/>
        <end position="62"/>
    </location>
</feature>
<evidence type="ECO:0000256" key="1">
    <source>
        <dbReference type="SAM" id="MobiDB-lite"/>
    </source>
</evidence>
<protein>
    <submittedName>
        <fullName evidence="3">Uncharacterized protein</fullName>
    </submittedName>
</protein>
<keyword evidence="2" id="KW-0812">Transmembrane</keyword>
<evidence type="ECO:0000256" key="2">
    <source>
        <dbReference type="SAM" id="Phobius"/>
    </source>
</evidence>
<evidence type="ECO:0000313" key="4">
    <source>
        <dbReference type="Proteomes" id="UP001596138"/>
    </source>
</evidence>
<keyword evidence="2" id="KW-0472">Membrane</keyword>
<keyword evidence="2" id="KW-1133">Transmembrane helix</keyword>
<evidence type="ECO:0000313" key="3">
    <source>
        <dbReference type="EMBL" id="MFC6237880.1"/>
    </source>
</evidence>
<name>A0ABW1T1H6_9ACTN</name>
<dbReference type="EMBL" id="JBHSTI010000008">
    <property type="protein sequence ID" value="MFC6237880.1"/>
    <property type="molecule type" value="Genomic_DNA"/>
</dbReference>
<proteinExistence type="predicted"/>
<gene>
    <name evidence="3" type="ORF">ACFQGU_08320</name>
</gene>
<organism evidence="3 4">
    <name type="scientific">Longivirga aurantiaca</name>
    <dbReference type="NCBI Taxonomy" id="1837743"/>
    <lineage>
        <taxon>Bacteria</taxon>
        <taxon>Bacillati</taxon>
        <taxon>Actinomycetota</taxon>
        <taxon>Actinomycetes</taxon>
        <taxon>Sporichthyales</taxon>
        <taxon>Sporichthyaceae</taxon>
        <taxon>Longivirga</taxon>
    </lineage>
</organism>
<comment type="caution">
    <text evidence="3">The sequence shown here is derived from an EMBL/GenBank/DDBJ whole genome shotgun (WGS) entry which is preliminary data.</text>
</comment>
<dbReference type="Proteomes" id="UP001596138">
    <property type="component" value="Unassembled WGS sequence"/>
</dbReference>
<accession>A0ABW1T1H6</accession>
<sequence>MTTSPAGVPGRPLPGDPGLAASGPSTPFDPLRLCIFTTVALLAWVFGPLAVLVFASIGLAGYWRAHRAGLTRSRCYLRDVRLVLAYLAVIAAAAVAGIAWTVHGWLA</sequence>
<feature type="region of interest" description="Disordered" evidence="1">
    <location>
        <begin position="1"/>
        <end position="21"/>
    </location>
</feature>
<reference evidence="4" key="1">
    <citation type="journal article" date="2019" name="Int. J. Syst. Evol. Microbiol.">
        <title>The Global Catalogue of Microorganisms (GCM) 10K type strain sequencing project: providing services to taxonomists for standard genome sequencing and annotation.</title>
        <authorList>
            <consortium name="The Broad Institute Genomics Platform"/>
            <consortium name="The Broad Institute Genome Sequencing Center for Infectious Disease"/>
            <person name="Wu L."/>
            <person name="Ma J."/>
        </authorList>
    </citation>
    <scope>NUCLEOTIDE SEQUENCE [LARGE SCALE GENOMIC DNA]</scope>
    <source>
        <strain evidence="4">CGMCC 4.7317</strain>
    </source>
</reference>
<dbReference type="RefSeq" id="WP_386765582.1">
    <property type="nucleotide sequence ID" value="NZ_JBHSTI010000008.1"/>
</dbReference>